<dbReference type="EMBL" id="CAJNJQ010001365">
    <property type="protein sequence ID" value="CAE7135560.1"/>
    <property type="molecule type" value="Genomic_DNA"/>
</dbReference>
<reference evidence="3" key="1">
    <citation type="submission" date="2021-01" db="EMBL/GenBank/DDBJ databases">
        <authorList>
            <person name="Kaushik A."/>
        </authorList>
    </citation>
    <scope>NUCLEOTIDE SEQUENCE</scope>
    <source>
        <strain evidence="3">AG5</strain>
    </source>
</reference>
<organism evidence="3 4">
    <name type="scientific">Rhizoctonia solani</name>
    <dbReference type="NCBI Taxonomy" id="456999"/>
    <lineage>
        <taxon>Eukaryota</taxon>
        <taxon>Fungi</taxon>
        <taxon>Dikarya</taxon>
        <taxon>Basidiomycota</taxon>
        <taxon>Agaricomycotina</taxon>
        <taxon>Agaricomycetes</taxon>
        <taxon>Cantharellales</taxon>
        <taxon>Ceratobasidiaceae</taxon>
        <taxon>Rhizoctonia</taxon>
    </lineage>
</organism>
<proteinExistence type="predicted"/>
<dbReference type="AlphaFoldDB" id="A0A8H3E3Y7"/>
<accession>A0A8H3E3Y7</accession>
<keyword evidence="2" id="KW-0732">Signal</keyword>
<evidence type="ECO:0000256" key="1">
    <source>
        <dbReference type="SAM" id="MobiDB-lite"/>
    </source>
</evidence>
<evidence type="ECO:0000313" key="4">
    <source>
        <dbReference type="Proteomes" id="UP000663827"/>
    </source>
</evidence>
<feature type="region of interest" description="Disordered" evidence="1">
    <location>
        <begin position="524"/>
        <end position="575"/>
    </location>
</feature>
<dbReference type="Proteomes" id="UP000663827">
    <property type="component" value="Unassembled WGS sequence"/>
</dbReference>
<feature type="signal peptide" evidence="2">
    <location>
        <begin position="1"/>
        <end position="18"/>
    </location>
</feature>
<gene>
    <name evidence="3" type="ORF">RDB_LOCUS68240</name>
</gene>
<sequence length="575" mass="63820">MRLFAIYISTVFPPLVTALTHMLDAKAPIVTATFPNKLEIHVHGAVETLNIVYPPPVEHNSHPDSLDSITSPRMEWHILGVGIATILLVSATCLLWKHLNGAQGGIGVRSHQPGRSNAVSGTAPEQGGPPQYDSDHAKSPPRRRFSTAVACADDAPHYTSPHRRTTYPPTPLVEEPEELDNVVDQELATLGGNYLRRYATKFRHALRILTYGWLPTNRPEPVVASLSVCPLGSRSLLGSLYKGSRDLGEDNSVLGRFIFFLVGVDIQGKEDAENDVKYLQQMLESPAHGSPPLYKCMYGPNATRARICKAARVLFGKAQAMLVPPRMFLLFTGIGDDNNMMHLPNGERLFDADLKGWLPPSDQATKPILSMIFDICRENPRLAAISESIDMAWSCSVGEYAYAVRFSKQEDKPFPRSIFLLAIFLAAHHTNIHKRDDYFFEAAFALHIKQLGEFIQLMYDKSHQNRCPHCPTDKPCDPPVAQTPDLQHAGRAVTRLGMLIATHFPQHALEVFTEVDRRMQEGGFPRRLCPLSDPTVVQPIKPSPGRDKNNSDPNKVPRAKSRFASVQSGPLPKPH</sequence>
<comment type="caution">
    <text evidence="3">The sequence shown here is derived from an EMBL/GenBank/DDBJ whole genome shotgun (WGS) entry which is preliminary data.</text>
</comment>
<protein>
    <submittedName>
        <fullName evidence="3">Uncharacterized protein</fullName>
    </submittedName>
</protein>
<feature type="region of interest" description="Disordered" evidence="1">
    <location>
        <begin position="107"/>
        <end position="144"/>
    </location>
</feature>
<name>A0A8H3E3Y7_9AGAM</name>
<evidence type="ECO:0000313" key="3">
    <source>
        <dbReference type="EMBL" id="CAE7135560.1"/>
    </source>
</evidence>
<evidence type="ECO:0000256" key="2">
    <source>
        <dbReference type="SAM" id="SignalP"/>
    </source>
</evidence>
<feature type="chain" id="PRO_5034332485" evidence="2">
    <location>
        <begin position="19"/>
        <end position="575"/>
    </location>
</feature>